<sequence length="230" mass="25722">MPHIPTPTMQARHPQIRMRFGLVVYRDKSDRYIVRDFPFTESLNDMQIQLSEQEAQGGGDYPEAMEQALETAVNAKWSKGNVARLLFLVADAPPHNENLKAMLEQVRVARQKGLRIYPLAASGVADKAEFMMRQAEVLTQGRYLFLTDDSGVGSSHQEPSVPCYIVTHLNKLIARVIDSELAGQRIEPDDNEILRTVGHYNAGICTDENVTPPKPTTSLAPVERIEILPT</sequence>
<feature type="domain" description="VWFA" evidence="1">
    <location>
        <begin position="17"/>
        <end position="146"/>
    </location>
</feature>
<dbReference type="InterPro" id="IPR036465">
    <property type="entry name" value="vWFA_dom_sf"/>
</dbReference>
<reference evidence="2" key="1">
    <citation type="submission" date="2023-06" db="EMBL/GenBank/DDBJ databases">
        <title>Uncultivated large filamentous bacteria from sulfidic sediments reveal new species and different genomic features in energy metabolism and defense.</title>
        <authorList>
            <person name="Fonseca A."/>
        </authorList>
    </citation>
    <scope>NUCLEOTIDE SEQUENCE</scope>
    <source>
        <strain evidence="2">HSG4</strain>
    </source>
</reference>
<organism evidence="2 3">
    <name type="scientific">Candidatus Marithioploca araucensis</name>
    <dbReference type="NCBI Taxonomy" id="70273"/>
    <lineage>
        <taxon>Bacteria</taxon>
        <taxon>Pseudomonadati</taxon>
        <taxon>Pseudomonadota</taxon>
        <taxon>Gammaproteobacteria</taxon>
        <taxon>Thiotrichales</taxon>
        <taxon>Thiotrichaceae</taxon>
        <taxon>Candidatus Marithioploca</taxon>
    </lineage>
</organism>
<dbReference type="Gene3D" id="3.40.50.410">
    <property type="entry name" value="von Willebrand factor, type A domain"/>
    <property type="match status" value="1"/>
</dbReference>
<dbReference type="SUPFAM" id="SSF53300">
    <property type="entry name" value="vWA-like"/>
    <property type="match status" value="1"/>
</dbReference>
<name>A0ABT7VUP1_9GAMM</name>
<evidence type="ECO:0000313" key="2">
    <source>
        <dbReference type="EMBL" id="MDM8563266.1"/>
    </source>
</evidence>
<comment type="caution">
    <text evidence="2">The sequence shown here is derived from an EMBL/GenBank/DDBJ whole genome shotgun (WGS) entry which is preliminary data.</text>
</comment>
<accession>A0ABT7VUP1</accession>
<evidence type="ECO:0000259" key="1">
    <source>
        <dbReference type="Pfam" id="PF00092"/>
    </source>
</evidence>
<protein>
    <recommendedName>
        <fullName evidence="1">VWFA domain-containing protein</fullName>
    </recommendedName>
</protein>
<dbReference type="Proteomes" id="UP001171945">
    <property type="component" value="Unassembled WGS sequence"/>
</dbReference>
<dbReference type="InterPro" id="IPR052969">
    <property type="entry name" value="Thr-specific_kinase-like"/>
</dbReference>
<evidence type="ECO:0000313" key="3">
    <source>
        <dbReference type="Proteomes" id="UP001171945"/>
    </source>
</evidence>
<dbReference type="PANTHER" id="PTHR47763">
    <property type="entry name" value="ALPHA-PROTEIN KINASE VWKA"/>
    <property type="match status" value="1"/>
</dbReference>
<dbReference type="EMBL" id="JAUCGM010000542">
    <property type="protein sequence ID" value="MDM8563266.1"/>
    <property type="molecule type" value="Genomic_DNA"/>
</dbReference>
<dbReference type="Pfam" id="PF00092">
    <property type="entry name" value="VWA"/>
    <property type="match status" value="1"/>
</dbReference>
<dbReference type="InterPro" id="IPR002035">
    <property type="entry name" value="VWF_A"/>
</dbReference>
<gene>
    <name evidence="2" type="ORF">QUF54_07925</name>
</gene>
<feature type="non-terminal residue" evidence="2">
    <location>
        <position position="230"/>
    </location>
</feature>
<keyword evidence="3" id="KW-1185">Reference proteome</keyword>
<dbReference type="PANTHER" id="PTHR47763:SF1">
    <property type="entry name" value="DUF659 DOMAIN-CONTAINING PROTEIN"/>
    <property type="match status" value="1"/>
</dbReference>
<proteinExistence type="predicted"/>